<reference evidence="10 11" key="1">
    <citation type="submission" date="2015-09" db="EMBL/GenBank/DDBJ databases">
        <title>Genome sequence of the marine flavobacterium Croceitalea dokdonensis DOKDO 023 that contains proton- and sodium-pumping rhodopsins.</title>
        <authorList>
            <person name="Kwon S.-K."/>
            <person name="Lee H.K."/>
            <person name="Kwak M.-J."/>
            <person name="Kim J.F."/>
        </authorList>
    </citation>
    <scope>NUCLEOTIDE SEQUENCE [LARGE SCALE GENOMIC DNA]</scope>
    <source>
        <strain evidence="10 11">DOKDO 023</strain>
    </source>
</reference>
<dbReference type="PROSITE" id="PS51384">
    <property type="entry name" value="FAD_FR"/>
    <property type="match status" value="1"/>
</dbReference>
<comment type="caution">
    <text evidence="10">The sequence shown here is derived from an EMBL/GenBank/DDBJ whole genome shotgun (WGS) entry which is preliminary data.</text>
</comment>
<keyword evidence="3" id="KW-0001">2Fe-2S</keyword>
<dbReference type="GO" id="GO:0046872">
    <property type="term" value="F:metal ion binding"/>
    <property type="evidence" value="ECO:0007669"/>
    <property type="project" value="UniProtKB-KW"/>
</dbReference>
<keyword evidence="8" id="KW-0411">Iron-sulfur</keyword>
<keyword evidence="4" id="KW-0479">Metal-binding</keyword>
<dbReference type="Pfam" id="PF08022">
    <property type="entry name" value="FAD_binding_8"/>
    <property type="match status" value="1"/>
</dbReference>
<dbReference type="OrthoDB" id="9789468at2"/>
<sequence>MERKTVKIKSIEHINYNVLKIETEKPPHYDFKSGQATDVAMYKEGWNDEKRPFTFTNLPMEDCLEFIIKVYPSHDGVTEQLNKLKVDDELTIGDVYGAIAYKGKGVFLAGGAGITPFISIFRALELENKMVGNSLIFGNKTEKDIFFKDELESLLGRNYVNILSEEKIKEYPYGRIDKKILQDTVSDFSQHFYVCGPPKMTESVVSHLQELGVSKQKIITEDFN</sequence>
<dbReference type="PANTHER" id="PTHR47354:SF8">
    <property type="entry name" value="1,2-PHENYLACETYL-COA EPOXIDASE, SUBUNIT E"/>
    <property type="match status" value="1"/>
</dbReference>
<dbReference type="InterPro" id="IPR017938">
    <property type="entry name" value="Riboflavin_synthase-like_b-brl"/>
</dbReference>
<dbReference type="GO" id="GO:0050660">
    <property type="term" value="F:flavin adenine dinucleotide binding"/>
    <property type="evidence" value="ECO:0007669"/>
    <property type="project" value="TreeGrafter"/>
</dbReference>
<evidence type="ECO:0000256" key="8">
    <source>
        <dbReference type="ARBA" id="ARBA00023014"/>
    </source>
</evidence>
<keyword evidence="7" id="KW-0408">Iron</keyword>
<dbReference type="InterPro" id="IPR013112">
    <property type="entry name" value="FAD-bd_8"/>
</dbReference>
<evidence type="ECO:0000256" key="3">
    <source>
        <dbReference type="ARBA" id="ARBA00022714"/>
    </source>
</evidence>
<evidence type="ECO:0000256" key="1">
    <source>
        <dbReference type="ARBA" id="ARBA00001974"/>
    </source>
</evidence>
<keyword evidence="5" id="KW-0274">FAD</keyword>
<dbReference type="Gene3D" id="2.40.30.10">
    <property type="entry name" value="Translation factors"/>
    <property type="match status" value="1"/>
</dbReference>
<dbReference type="InterPro" id="IPR039261">
    <property type="entry name" value="FNR_nucleotide-bd"/>
</dbReference>
<dbReference type="EMBL" id="LDJX01000003">
    <property type="protein sequence ID" value="KPM32167.1"/>
    <property type="molecule type" value="Genomic_DNA"/>
</dbReference>
<comment type="cofactor">
    <cofactor evidence="1">
        <name>FAD</name>
        <dbReference type="ChEBI" id="CHEBI:57692"/>
    </cofactor>
</comment>
<dbReference type="RefSeq" id="WP_054558953.1">
    <property type="nucleotide sequence ID" value="NZ_LDJX01000003.1"/>
</dbReference>
<name>A0A0P7AZX3_9FLAO</name>
<dbReference type="SUPFAM" id="SSF63380">
    <property type="entry name" value="Riboflavin synthase domain-like"/>
    <property type="match status" value="1"/>
</dbReference>
<proteinExistence type="predicted"/>
<evidence type="ECO:0000256" key="5">
    <source>
        <dbReference type="ARBA" id="ARBA00022827"/>
    </source>
</evidence>
<dbReference type="Proteomes" id="UP000050280">
    <property type="component" value="Unassembled WGS sequence"/>
</dbReference>
<evidence type="ECO:0000313" key="11">
    <source>
        <dbReference type="Proteomes" id="UP000050280"/>
    </source>
</evidence>
<organism evidence="10 11">
    <name type="scientific">Croceitalea dokdonensis DOKDO 023</name>
    <dbReference type="NCBI Taxonomy" id="1300341"/>
    <lineage>
        <taxon>Bacteria</taxon>
        <taxon>Pseudomonadati</taxon>
        <taxon>Bacteroidota</taxon>
        <taxon>Flavobacteriia</taxon>
        <taxon>Flavobacteriales</taxon>
        <taxon>Flavobacteriaceae</taxon>
        <taxon>Croceitalea</taxon>
    </lineage>
</organism>
<feature type="domain" description="FAD-binding FR-type" evidence="9">
    <location>
        <begin position="1"/>
        <end position="102"/>
    </location>
</feature>
<keyword evidence="6" id="KW-0560">Oxidoreductase</keyword>
<evidence type="ECO:0000313" key="10">
    <source>
        <dbReference type="EMBL" id="KPM32167.1"/>
    </source>
</evidence>
<protein>
    <submittedName>
        <fullName evidence="10">Flavodoxin reductase</fullName>
    </submittedName>
</protein>
<accession>A0A0P7AZX3</accession>
<dbReference type="PRINTS" id="PR00410">
    <property type="entry name" value="PHEHYDRXLASE"/>
</dbReference>
<evidence type="ECO:0000259" key="9">
    <source>
        <dbReference type="PROSITE" id="PS51384"/>
    </source>
</evidence>
<dbReference type="GO" id="GO:0051537">
    <property type="term" value="F:2 iron, 2 sulfur cluster binding"/>
    <property type="evidence" value="ECO:0007669"/>
    <property type="project" value="UniProtKB-KW"/>
</dbReference>
<gene>
    <name evidence="10" type="ORF">I595_1816</name>
</gene>
<dbReference type="PATRIC" id="fig|1300341.3.peg.2002"/>
<dbReference type="GO" id="GO:0016491">
    <property type="term" value="F:oxidoreductase activity"/>
    <property type="evidence" value="ECO:0007669"/>
    <property type="project" value="UniProtKB-KW"/>
</dbReference>
<dbReference type="InterPro" id="IPR001433">
    <property type="entry name" value="OxRdtase_FAD/NAD-bd"/>
</dbReference>
<dbReference type="PANTHER" id="PTHR47354">
    <property type="entry name" value="NADH OXIDOREDUCTASE HCR"/>
    <property type="match status" value="1"/>
</dbReference>
<evidence type="ECO:0000256" key="2">
    <source>
        <dbReference type="ARBA" id="ARBA00022630"/>
    </source>
</evidence>
<dbReference type="AlphaFoldDB" id="A0A0P7AZX3"/>
<dbReference type="InterPro" id="IPR017927">
    <property type="entry name" value="FAD-bd_FR_type"/>
</dbReference>
<dbReference type="Pfam" id="PF00175">
    <property type="entry name" value="NAD_binding_1"/>
    <property type="match status" value="1"/>
</dbReference>
<evidence type="ECO:0000256" key="7">
    <source>
        <dbReference type="ARBA" id="ARBA00023004"/>
    </source>
</evidence>
<evidence type="ECO:0000256" key="6">
    <source>
        <dbReference type="ARBA" id="ARBA00023002"/>
    </source>
</evidence>
<keyword evidence="2" id="KW-0285">Flavoprotein</keyword>
<evidence type="ECO:0000256" key="4">
    <source>
        <dbReference type="ARBA" id="ARBA00022723"/>
    </source>
</evidence>
<keyword evidence="11" id="KW-1185">Reference proteome</keyword>
<dbReference type="STRING" id="1300341.I595_1816"/>
<dbReference type="SUPFAM" id="SSF52343">
    <property type="entry name" value="Ferredoxin reductase-like, C-terminal NADP-linked domain"/>
    <property type="match status" value="1"/>
</dbReference>
<dbReference type="Gene3D" id="3.40.50.80">
    <property type="entry name" value="Nucleotide-binding domain of ferredoxin-NADP reductase (FNR) module"/>
    <property type="match status" value="1"/>
</dbReference>
<dbReference type="InterPro" id="IPR050415">
    <property type="entry name" value="MRET"/>
</dbReference>